<sequence>MMNAIYLGVAIVCEVIGTSALKSADGFTRLWPSLLTLVFYAFAFYFLSLPLRSMPVGIVYAIWSGCGIALLAMIDLFWFRVHIDAAGFLGLGLIVAGVLVINLFSSTLGH</sequence>
<reference evidence="10 11" key="1">
    <citation type="submission" date="2021-04" db="EMBL/GenBank/DDBJ databases">
        <title>Whole genome sequence of Jiella sp. KSK16Y-1.</title>
        <authorList>
            <person name="Tuo L."/>
        </authorList>
    </citation>
    <scope>NUCLEOTIDE SEQUENCE [LARGE SCALE GENOMIC DNA]</scope>
    <source>
        <strain evidence="10 11">KSK16Y-1</strain>
    </source>
</reference>
<dbReference type="InterPro" id="IPR045324">
    <property type="entry name" value="Small_multidrug_res"/>
</dbReference>
<evidence type="ECO:0000256" key="8">
    <source>
        <dbReference type="RuleBase" id="RU003942"/>
    </source>
</evidence>
<evidence type="ECO:0000256" key="9">
    <source>
        <dbReference type="SAM" id="Phobius"/>
    </source>
</evidence>
<dbReference type="PANTHER" id="PTHR30561">
    <property type="entry name" value="SMR FAMILY PROTON-DEPENDENT DRUG EFFLUX TRANSPORTER SUGE"/>
    <property type="match status" value="1"/>
</dbReference>
<evidence type="ECO:0000256" key="7">
    <source>
        <dbReference type="ARBA" id="ARBA00038032"/>
    </source>
</evidence>
<dbReference type="Pfam" id="PF00893">
    <property type="entry name" value="Multi_Drug_Res"/>
    <property type="match status" value="1"/>
</dbReference>
<evidence type="ECO:0000256" key="1">
    <source>
        <dbReference type="ARBA" id="ARBA00004651"/>
    </source>
</evidence>
<evidence type="ECO:0000256" key="6">
    <source>
        <dbReference type="ARBA" id="ARBA00023136"/>
    </source>
</evidence>
<keyword evidence="5 9" id="KW-1133">Transmembrane helix</keyword>
<evidence type="ECO:0000256" key="3">
    <source>
        <dbReference type="ARBA" id="ARBA00022475"/>
    </source>
</evidence>
<organism evidence="10 11">
    <name type="scientific">Jiella mangrovi</name>
    <dbReference type="NCBI Taxonomy" id="2821407"/>
    <lineage>
        <taxon>Bacteria</taxon>
        <taxon>Pseudomonadati</taxon>
        <taxon>Pseudomonadota</taxon>
        <taxon>Alphaproteobacteria</taxon>
        <taxon>Hyphomicrobiales</taxon>
        <taxon>Aurantimonadaceae</taxon>
        <taxon>Jiella</taxon>
    </lineage>
</organism>
<feature type="transmembrane region" description="Helical" evidence="9">
    <location>
        <begin position="30"/>
        <end position="51"/>
    </location>
</feature>
<dbReference type="RefSeq" id="WP_209593158.1">
    <property type="nucleotide sequence ID" value="NZ_JAGJCF010000002.1"/>
</dbReference>
<name>A0ABS4BDC7_9HYPH</name>
<dbReference type="InterPro" id="IPR000390">
    <property type="entry name" value="Small_drug/metabolite_transptr"/>
</dbReference>
<evidence type="ECO:0000256" key="4">
    <source>
        <dbReference type="ARBA" id="ARBA00022692"/>
    </source>
</evidence>
<gene>
    <name evidence="10" type="ORF">J6595_04000</name>
</gene>
<evidence type="ECO:0000256" key="5">
    <source>
        <dbReference type="ARBA" id="ARBA00022989"/>
    </source>
</evidence>
<keyword evidence="11" id="KW-1185">Reference proteome</keyword>
<feature type="transmembrane region" description="Helical" evidence="9">
    <location>
        <begin position="85"/>
        <end position="104"/>
    </location>
</feature>
<comment type="caution">
    <text evidence="10">The sequence shown here is derived from an EMBL/GenBank/DDBJ whole genome shotgun (WGS) entry which is preliminary data.</text>
</comment>
<keyword evidence="3" id="KW-1003">Cell membrane</keyword>
<keyword evidence="4 8" id="KW-0812">Transmembrane</keyword>
<feature type="transmembrane region" description="Helical" evidence="9">
    <location>
        <begin position="58"/>
        <end position="79"/>
    </location>
</feature>
<dbReference type="Gene3D" id="1.10.3730.20">
    <property type="match status" value="1"/>
</dbReference>
<evidence type="ECO:0000313" key="10">
    <source>
        <dbReference type="EMBL" id="MBP0614738.1"/>
    </source>
</evidence>
<protein>
    <submittedName>
        <fullName evidence="10">Multidrug efflux SMR transporter</fullName>
    </submittedName>
</protein>
<evidence type="ECO:0000256" key="2">
    <source>
        <dbReference type="ARBA" id="ARBA00022448"/>
    </source>
</evidence>
<keyword evidence="6 9" id="KW-0472">Membrane</keyword>
<accession>A0ABS4BDC7</accession>
<keyword evidence="2" id="KW-0813">Transport</keyword>
<comment type="similarity">
    <text evidence="7 8">Belongs to the drug/metabolite transporter (DMT) superfamily. Small multidrug resistance (SMR) (TC 2.A.7.1) family.</text>
</comment>
<dbReference type="InterPro" id="IPR037185">
    <property type="entry name" value="EmrE-like"/>
</dbReference>
<dbReference type="EMBL" id="JAGJCF010000002">
    <property type="protein sequence ID" value="MBP0614738.1"/>
    <property type="molecule type" value="Genomic_DNA"/>
</dbReference>
<evidence type="ECO:0000313" key="11">
    <source>
        <dbReference type="Proteomes" id="UP000678276"/>
    </source>
</evidence>
<comment type="subcellular location">
    <subcellularLocation>
        <location evidence="1 8">Cell membrane</location>
        <topology evidence="1 8">Multi-pass membrane protein</topology>
    </subcellularLocation>
</comment>
<dbReference type="SUPFAM" id="SSF103481">
    <property type="entry name" value="Multidrug resistance efflux transporter EmrE"/>
    <property type="match status" value="1"/>
</dbReference>
<dbReference type="Proteomes" id="UP000678276">
    <property type="component" value="Unassembled WGS sequence"/>
</dbReference>
<proteinExistence type="inferred from homology"/>
<dbReference type="PANTHER" id="PTHR30561:SF1">
    <property type="entry name" value="MULTIDRUG TRANSPORTER EMRE"/>
    <property type="match status" value="1"/>
</dbReference>